<comment type="caution">
    <text evidence="1">The sequence shown here is derived from an EMBL/GenBank/DDBJ whole genome shotgun (WGS) entry which is preliminary data.</text>
</comment>
<dbReference type="EMBL" id="JBBPBN010000024">
    <property type="protein sequence ID" value="KAK9009974.1"/>
    <property type="molecule type" value="Genomic_DNA"/>
</dbReference>
<evidence type="ECO:0000313" key="1">
    <source>
        <dbReference type="EMBL" id="KAK9009974.1"/>
    </source>
</evidence>
<dbReference type="InterPro" id="IPR012337">
    <property type="entry name" value="RNaseH-like_sf"/>
</dbReference>
<dbReference type="InterPro" id="IPR036397">
    <property type="entry name" value="RNaseH_sf"/>
</dbReference>
<dbReference type="PANTHER" id="PTHR47723:SF19">
    <property type="entry name" value="POLYNUCLEOTIDYL TRANSFERASE, RIBONUCLEASE H-LIKE SUPERFAMILY PROTEIN"/>
    <property type="match status" value="1"/>
</dbReference>
<proteinExistence type="predicted"/>
<dbReference type="SUPFAM" id="SSF53098">
    <property type="entry name" value="Ribonuclease H-like"/>
    <property type="match status" value="1"/>
</dbReference>
<protein>
    <recommendedName>
        <fullName evidence="3">RNase H type-1 domain-containing protein</fullName>
    </recommendedName>
</protein>
<name>A0ABR2RAM4_9ROSI</name>
<sequence length="134" mass="14594">MRVLWPDATPAITDVVASPTRLSTVQPRLKNKEVHGWIAPEKGSVNFNTDGAVEGSYREAGVGGCLRDENSKTLLYISLSAGVNNVVSKEILALKEAIRLYNSVTGRHSNIVVFECDIKLVVAGYSIRILHQST</sequence>
<reference evidence="1 2" key="1">
    <citation type="journal article" date="2024" name="G3 (Bethesda)">
        <title>Genome assembly of Hibiscus sabdariffa L. provides insights into metabolisms of medicinal natural products.</title>
        <authorList>
            <person name="Kim T."/>
        </authorList>
    </citation>
    <scope>NUCLEOTIDE SEQUENCE [LARGE SCALE GENOMIC DNA]</scope>
    <source>
        <strain evidence="1">TK-2024</strain>
        <tissue evidence="1">Old leaves</tissue>
    </source>
</reference>
<evidence type="ECO:0008006" key="3">
    <source>
        <dbReference type="Google" id="ProtNLM"/>
    </source>
</evidence>
<accession>A0ABR2RAM4</accession>
<dbReference type="Gene3D" id="3.30.420.10">
    <property type="entry name" value="Ribonuclease H-like superfamily/Ribonuclease H"/>
    <property type="match status" value="1"/>
</dbReference>
<dbReference type="Proteomes" id="UP001396334">
    <property type="component" value="Unassembled WGS sequence"/>
</dbReference>
<organism evidence="1 2">
    <name type="scientific">Hibiscus sabdariffa</name>
    <name type="common">roselle</name>
    <dbReference type="NCBI Taxonomy" id="183260"/>
    <lineage>
        <taxon>Eukaryota</taxon>
        <taxon>Viridiplantae</taxon>
        <taxon>Streptophyta</taxon>
        <taxon>Embryophyta</taxon>
        <taxon>Tracheophyta</taxon>
        <taxon>Spermatophyta</taxon>
        <taxon>Magnoliopsida</taxon>
        <taxon>eudicotyledons</taxon>
        <taxon>Gunneridae</taxon>
        <taxon>Pentapetalae</taxon>
        <taxon>rosids</taxon>
        <taxon>malvids</taxon>
        <taxon>Malvales</taxon>
        <taxon>Malvaceae</taxon>
        <taxon>Malvoideae</taxon>
        <taxon>Hibiscus</taxon>
    </lineage>
</organism>
<evidence type="ECO:0000313" key="2">
    <source>
        <dbReference type="Proteomes" id="UP001396334"/>
    </source>
</evidence>
<gene>
    <name evidence="1" type="ORF">V6N11_036494</name>
</gene>
<keyword evidence="2" id="KW-1185">Reference proteome</keyword>
<dbReference type="InterPro" id="IPR053151">
    <property type="entry name" value="RNase_H-like"/>
</dbReference>
<dbReference type="PANTHER" id="PTHR47723">
    <property type="entry name" value="OS05G0353850 PROTEIN"/>
    <property type="match status" value="1"/>
</dbReference>